<evidence type="ECO:0000256" key="4">
    <source>
        <dbReference type="ARBA" id="ARBA00023163"/>
    </source>
</evidence>
<gene>
    <name evidence="5" type="ORF">FLL46_00785</name>
</gene>
<dbReference type="InterPro" id="IPR036388">
    <property type="entry name" value="WH-like_DNA-bd_sf"/>
</dbReference>
<dbReference type="SUPFAM" id="SSF46785">
    <property type="entry name" value="Winged helix' DNA-binding domain"/>
    <property type="match status" value="1"/>
</dbReference>
<comment type="similarity">
    <text evidence="1">Belongs to the BlaI transcriptional regulatory family.</text>
</comment>
<dbReference type="GO" id="GO:0045892">
    <property type="term" value="P:negative regulation of DNA-templated transcription"/>
    <property type="evidence" value="ECO:0007669"/>
    <property type="project" value="InterPro"/>
</dbReference>
<keyword evidence="4" id="KW-0804">Transcription</keyword>
<evidence type="ECO:0000256" key="3">
    <source>
        <dbReference type="ARBA" id="ARBA00023125"/>
    </source>
</evidence>
<evidence type="ECO:0000256" key="1">
    <source>
        <dbReference type="ARBA" id="ARBA00011046"/>
    </source>
</evidence>
<proteinExistence type="inferred from homology"/>
<accession>A0A545UJ09</accession>
<protein>
    <submittedName>
        <fullName evidence="5">BlaI/MecI/CopY family transcriptional regulator</fullName>
    </submittedName>
</protein>
<dbReference type="PIRSF" id="PIRSF019455">
    <property type="entry name" value="CopR_AtkY"/>
    <property type="match status" value="1"/>
</dbReference>
<dbReference type="GO" id="GO:0003677">
    <property type="term" value="F:DNA binding"/>
    <property type="evidence" value="ECO:0007669"/>
    <property type="project" value="UniProtKB-KW"/>
</dbReference>
<dbReference type="EMBL" id="VIKS01000001">
    <property type="protein sequence ID" value="TQV89448.1"/>
    <property type="molecule type" value="Genomic_DNA"/>
</dbReference>
<dbReference type="InterPro" id="IPR036390">
    <property type="entry name" value="WH_DNA-bd_sf"/>
</dbReference>
<dbReference type="OrthoDB" id="279010at2"/>
<comment type="caution">
    <text evidence="5">The sequence shown here is derived from an EMBL/GenBank/DDBJ whole genome shotgun (WGS) entry which is preliminary data.</text>
</comment>
<organism evidence="5 6">
    <name type="scientific">Aliikangiella coralliicola</name>
    <dbReference type="NCBI Taxonomy" id="2592383"/>
    <lineage>
        <taxon>Bacteria</taxon>
        <taxon>Pseudomonadati</taxon>
        <taxon>Pseudomonadota</taxon>
        <taxon>Gammaproteobacteria</taxon>
        <taxon>Oceanospirillales</taxon>
        <taxon>Pleioneaceae</taxon>
        <taxon>Aliikangiella</taxon>
    </lineage>
</organism>
<dbReference type="Gene3D" id="1.10.10.10">
    <property type="entry name" value="Winged helix-like DNA-binding domain superfamily/Winged helix DNA-binding domain"/>
    <property type="match status" value="1"/>
</dbReference>
<dbReference type="RefSeq" id="WP_142891512.1">
    <property type="nucleotide sequence ID" value="NZ_ML660160.1"/>
</dbReference>
<keyword evidence="6" id="KW-1185">Reference proteome</keyword>
<keyword evidence="2" id="KW-0805">Transcription regulation</keyword>
<reference evidence="5 6" key="1">
    <citation type="submission" date="2019-07" db="EMBL/GenBank/DDBJ databases">
        <title>Draft genome for Aliikangiella sp. M105.</title>
        <authorList>
            <person name="Wang G."/>
        </authorList>
    </citation>
    <scope>NUCLEOTIDE SEQUENCE [LARGE SCALE GENOMIC DNA]</scope>
    <source>
        <strain evidence="5 6">M105</strain>
    </source>
</reference>
<sequence length="125" mass="14371">MHQPTAPELELLKLLWKKEPRTARELHDELSEQFDWSYSTTRKTLERMGEKGFVLIESVGNKKSYTAKLEKVKILAQFASDFASRILEIDSPLPVAMFADSKLIDSSEIKELEKMLEKLAREGKS</sequence>
<evidence type="ECO:0000313" key="6">
    <source>
        <dbReference type="Proteomes" id="UP000315439"/>
    </source>
</evidence>
<keyword evidence="3" id="KW-0238">DNA-binding</keyword>
<evidence type="ECO:0000256" key="2">
    <source>
        <dbReference type="ARBA" id="ARBA00023015"/>
    </source>
</evidence>
<dbReference type="Pfam" id="PF03965">
    <property type="entry name" value="Penicillinase_R"/>
    <property type="match status" value="1"/>
</dbReference>
<dbReference type="AlphaFoldDB" id="A0A545UJ09"/>
<dbReference type="Proteomes" id="UP000315439">
    <property type="component" value="Unassembled WGS sequence"/>
</dbReference>
<dbReference type="InterPro" id="IPR005650">
    <property type="entry name" value="BlaI_family"/>
</dbReference>
<name>A0A545UJ09_9GAMM</name>
<evidence type="ECO:0000313" key="5">
    <source>
        <dbReference type="EMBL" id="TQV89448.1"/>
    </source>
</evidence>